<keyword evidence="2" id="KW-1185">Reference proteome</keyword>
<evidence type="ECO:0000313" key="2">
    <source>
        <dbReference type="Proteomes" id="UP001157502"/>
    </source>
</evidence>
<comment type="caution">
    <text evidence="1">The sequence shown here is derived from an EMBL/GenBank/DDBJ whole genome shotgun (WGS) entry which is preliminary data.</text>
</comment>
<organism evidence="1 2">
    <name type="scientific">Dallia pectoralis</name>
    <name type="common">Alaska blackfish</name>
    <dbReference type="NCBI Taxonomy" id="75939"/>
    <lineage>
        <taxon>Eukaryota</taxon>
        <taxon>Metazoa</taxon>
        <taxon>Chordata</taxon>
        <taxon>Craniata</taxon>
        <taxon>Vertebrata</taxon>
        <taxon>Euteleostomi</taxon>
        <taxon>Actinopterygii</taxon>
        <taxon>Neopterygii</taxon>
        <taxon>Teleostei</taxon>
        <taxon>Protacanthopterygii</taxon>
        <taxon>Esociformes</taxon>
        <taxon>Umbridae</taxon>
        <taxon>Dallia</taxon>
    </lineage>
</organism>
<reference evidence="1" key="1">
    <citation type="submission" date="2021-05" db="EMBL/GenBank/DDBJ databases">
        <authorList>
            <person name="Pan Q."/>
            <person name="Jouanno E."/>
            <person name="Zahm M."/>
            <person name="Klopp C."/>
            <person name="Cabau C."/>
            <person name="Louis A."/>
            <person name="Berthelot C."/>
            <person name="Parey E."/>
            <person name="Roest Crollius H."/>
            <person name="Montfort J."/>
            <person name="Robinson-Rechavi M."/>
            <person name="Bouchez O."/>
            <person name="Lampietro C."/>
            <person name="Lopez Roques C."/>
            <person name="Donnadieu C."/>
            <person name="Postlethwait J."/>
            <person name="Bobe J."/>
            <person name="Dillon D."/>
            <person name="Chandos A."/>
            <person name="von Hippel F."/>
            <person name="Guiguen Y."/>
        </authorList>
    </citation>
    <scope>NUCLEOTIDE SEQUENCE</scope>
    <source>
        <strain evidence="1">YG-Jan2019</strain>
    </source>
</reference>
<sequence>MTLTILVCGMGPGAGRWLCRLCSKKAVAAVVKVRNISWLKLHLACLVLPLSLCLAQAAINAQGHVLDSRAEGLRHVEPRPPPPILHLTNPSRNSLHLSTTLSPGEH</sequence>
<name>A0ACC2GKN9_DALPE</name>
<proteinExistence type="predicted"/>
<dbReference type="EMBL" id="CM055739">
    <property type="protein sequence ID" value="KAJ8004201.1"/>
    <property type="molecule type" value="Genomic_DNA"/>
</dbReference>
<accession>A0ACC2GKN9</accession>
<dbReference type="Proteomes" id="UP001157502">
    <property type="component" value="Chromosome 12"/>
</dbReference>
<protein>
    <submittedName>
        <fullName evidence="1">Uncharacterized protein</fullName>
    </submittedName>
</protein>
<gene>
    <name evidence="1" type="ORF">DPEC_G00156330</name>
</gene>
<evidence type="ECO:0000313" key="1">
    <source>
        <dbReference type="EMBL" id="KAJ8004201.1"/>
    </source>
</evidence>